<evidence type="ECO:0000313" key="1">
    <source>
        <dbReference type="EMBL" id="ADB38274.1"/>
    </source>
</evidence>
<reference evidence="1 2" key="1">
    <citation type="journal article" date="2010" name="Stand. Genomic Sci.">
        <title>Complete genome sequence of Spirosoma linguale type strain (1).</title>
        <authorList>
            <person name="Lail K."/>
            <person name="Sikorski J."/>
            <person name="Saunders E."/>
            <person name="Lapidus A."/>
            <person name="Glavina Del Rio T."/>
            <person name="Copeland A."/>
            <person name="Tice H."/>
            <person name="Cheng J.-F."/>
            <person name="Lucas S."/>
            <person name="Nolan M."/>
            <person name="Bruce D."/>
            <person name="Goodwin L."/>
            <person name="Pitluck S."/>
            <person name="Ivanova N."/>
            <person name="Mavromatis K."/>
            <person name="Ovchinnikova G."/>
            <person name="Pati A."/>
            <person name="Chen A."/>
            <person name="Palaniappan K."/>
            <person name="Land M."/>
            <person name="Hauser L."/>
            <person name="Chang Y.-J."/>
            <person name="Jeffries C.D."/>
            <person name="Chain P."/>
            <person name="Brettin T."/>
            <person name="Detter J.C."/>
            <person name="Schuetze A."/>
            <person name="Rohde M."/>
            <person name="Tindall B.J."/>
            <person name="Goeker M."/>
            <person name="Bristow J."/>
            <person name="Eisen J.A."/>
            <person name="Markowitz V."/>
            <person name="Hugenholtz P."/>
            <person name="Kyrpides N.C."/>
            <person name="Klenk H.-P."/>
            <person name="Chen F."/>
        </authorList>
    </citation>
    <scope>NUCLEOTIDE SEQUENCE [LARGE SCALE GENOMIC DNA]</scope>
    <source>
        <strain evidence="2">ATCC 33905 / DSM 74 / LMG 10896 / Claus 1</strain>
    </source>
</reference>
<dbReference type="eggNOG" id="ENOG502ZUH1">
    <property type="taxonomic scope" value="Bacteria"/>
</dbReference>
<protein>
    <submittedName>
        <fullName evidence="1">Uncharacterized protein</fullName>
    </submittedName>
</protein>
<dbReference type="RefSeq" id="WP_012926818.1">
    <property type="nucleotide sequence ID" value="NC_013730.1"/>
</dbReference>
<gene>
    <name evidence="1" type="ordered locus">Slin_2253</name>
</gene>
<name>D2QEM2_SPILD</name>
<dbReference type="STRING" id="504472.Slin_2253"/>
<organism evidence="1 2">
    <name type="scientific">Spirosoma linguale (strain ATCC 33905 / DSM 74 / LMG 10896 / Claus 1)</name>
    <dbReference type="NCBI Taxonomy" id="504472"/>
    <lineage>
        <taxon>Bacteria</taxon>
        <taxon>Pseudomonadati</taxon>
        <taxon>Bacteroidota</taxon>
        <taxon>Cytophagia</taxon>
        <taxon>Cytophagales</taxon>
        <taxon>Cytophagaceae</taxon>
        <taxon>Spirosoma</taxon>
    </lineage>
</organism>
<dbReference type="AlphaFoldDB" id="D2QEM2"/>
<sequence length="96" mass="10936">MKLSWTFYPKGEAAITLTVLYVPELDGKAIDGGGILDVDQNTAYVDWATYKRFDDSSVENRKDAYNRLTRLVGDSNLTQEGIRQLSKHQYPDLYKS</sequence>
<keyword evidence="2" id="KW-1185">Reference proteome</keyword>
<accession>D2QEM2</accession>
<dbReference type="KEGG" id="sli:Slin_2253"/>
<dbReference type="HOGENOM" id="CLU_2358289_0_0_10"/>
<dbReference type="EMBL" id="CP001769">
    <property type="protein sequence ID" value="ADB38274.1"/>
    <property type="molecule type" value="Genomic_DNA"/>
</dbReference>
<evidence type="ECO:0000313" key="2">
    <source>
        <dbReference type="Proteomes" id="UP000002028"/>
    </source>
</evidence>
<dbReference type="Proteomes" id="UP000002028">
    <property type="component" value="Chromosome"/>
</dbReference>
<proteinExistence type="predicted"/>